<proteinExistence type="predicted"/>
<dbReference type="Gene3D" id="3.90.228.10">
    <property type="match status" value="1"/>
</dbReference>
<evidence type="ECO:0000313" key="3">
    <source>
        <dbReference type="Proteomes" id="UP000218811"/>
    </source>
</evidence>
<sequence>MYSSLKTAAKHLRSPSKDSGKDDMCEVCGVRPKYVEGGYKHPYCGRTCARNRRGQATLPACLLRGCRTPGDASYGGFCSEKHAREAVRQRQVQACTDCRTLPRVVGDLCATCNAARRDGGTRLRELRSTEITFQSVADEFTRAWSNDKKPTVAKIVEVLPTRESRAAFDQCRKQLHATTGVHEISTYHGAQCICDFAVNDVTLCDWKSCGVCKILRSSFKQLAFDEQYSSGRHGNGLYSHQDPSRADRFVISSTSSPYRVLLACTVLLGGRPQDQTVQSTTGEFISINDGGTVVVNTADAIVPNYVIMYRM</sequence>
<dbReference type="SUPFAM" id="SSF56399">
    <property type="entry name" value="ADP-ribosylation"/>
    <property type="match status" value="1"/>
</dbReference>
<reference evidence="2 3" key="1">
    <citation type="journal article" date="2012" name="Science">
        <title>The Paleozoic origin of enzymatic lignin decomposition reconstructed from 31 fungal genomes.</title>
        <authorList>
            <person name="Floudas D."/>
            <person name="Binder M."/>
            <person name="Riley R."/>
            <person name="Barry K."/>
            <person name="Blanchette R.A."/>
            <person name="Henrissat B."/>
            <person name="Martinez A.T."/>
            <person name="Otillar R."/>
            <person name="Spatafora J.W."/>
            <person name="Yadav J.S."/>
            <person name="Aerts A."/>
            <person name="Benoit I."/>
            <person name="Boyd A."/>
            <person name="Carlson A."/>
            <person name="Copeland A."/>
            <person name="Coutinho P.M."/>
            <person name="de Vries R.P."/>
            <person name="Ferreira P."/>
            <person name="Findley K."/>
            <person name="Foster B."/>
            <person name="Gaskell J."/>
            <person name="Glotzer D."/>
            <person name="Gorecki P."/>
            <person name="Heitman J."/>
            <person name="Hesse C."/>
            <person name="Hori C."/>
            <person name="Igarashi K."/>
            <person name="Jurgens J.A."/>
            <person name="Kallen N."/>
            <person name="Kersten P."/>
            <person name="Kohler A."/>
            <person name="Kuees U."/>
            <person name="Kumar T.K.A."/>
            <person name="Kuo A."/>
            <person name="LaButti K."/>
            <person name="Larrondo L.F."/>
            <person name="Lindquist E."/>
            <person name="Ling A."/>
            <person name="Lombard V."/>
            <person name="Lucas S."/>
            <person name="Lundell T."/>
            <person name="Martin R."/>
            <person name="McLaughlin D.J."/>
            <person name="Morgenstern I."/>
            <person name="Morin E."/>
            <person name="Murat C."/>
            <person name="Nagy L.G."/>
            <person name="Nolan M."/>
            <person name="Ohm R.A."/>
            <person name="Patyshakuliyeva A."/>
            <person name="Rokas A."/>
            <person name="Ruiz-Duenas F.J."/>
            <person name="Sabat G."/>
            <person name="Salamov A."/>
            <person name="Samejima M."/>
            <person name="Schmutz J."/>
            <person name="Slot J.C."/>
            <person name="St John F."/>
            <person name="Stenlid J."/>
            <person name="Sun H."/>
            <person name="Sun S."/>
            <person name="Syed K."/>
            <person name="Tsang A."/>
            <person name="Wiebenga A."/>
            <person name="Young D."/>
            <person name="Pisabarro A."/>
            <person name="Eastwood D.C."/>
            <person name="Martin F."/>
            <person name="Cullen D."/>
            <person name="Grigoriev I.V."/>
            <person name="Hibbett D.S."/>
        </authorList>
    </citation>
    <scope>NUCLEOTIDE SEQUENCE [LARGE SCALE GENOMIC DNA]</scope>
    <source>
        <strain evidence="2 3">MD-104</strain>
    </source>
</reference>
<organism evidence="2 3">
    <name type="scientific">Wolfiporia cocos (strain MD-104)</name>
    <name type="common">Brown rot fungus</name>
    <dbReference type="NCBI Taxonomy" id="742152"/>
    <lineage>
        <taxon>Eukaryota</taxon>
        <taxon>Fungi</taxon>
        <taxon>Dikarya</taxon>
        <taxon>Basidiomycota</taxon>
        <taxon>Agaricomycotina</taxon>
        <taxon>Agaricomycetes</taxon>
        <taxon>Polyporales</taxon>
        <taxon>Phaeolaceae</taxon>
        <taxon>Wolfiporia</taxon>
    </lineage>
</organism>
<protein>
    <recommendedName>
        <fullName evidence="4">PARP catalytic domain-containing protein</fullName>
    </recommendedName>
</protein>
<dbReference type="Proteomes" id="UP000218811">
    <property type="component" value="Unassembled WGS sequence"/>
</dbReference>
<dbReference type="OrthoDB" id="2419903at2759"/>
<evidence type="ECO:0000256" key="1">
    <source>
        <dbReference type="SAM" id="MobiDB-lite"/>
    </source>
</evidence>
<dbReference type="AlphaFoldDB" id="A0A2H3K142"/>
<evidence type="ECO:0008006" key="4">
    <source>
        <dbReference type="Google" id="ProtNLM"/>
    </source>
</evidence>
<dbReference type="EMBL" id="KB468124">
    <property type="protein sequence ID" value="PCH42127.1"/>
    <property type="molecule type" value="Genomic_DNA"/>
</dbReference>
<name>A0A2H3K142_WOLCO</name>
<dbReference type="OMA" id="YKSCGIC"/>
<accession>A0A2H3K142</accession>
<keyword evidence="3" id="KW-1185">Reference proteome</keyword>
<gene>
    <name evidence="2" type="ORF">WOLCODRAFT_137719</name>
</gene>
<feature type="region of interest" description="Disordered" evidence="1">
    <location>
        <begin position="1"/>
        <end position="21"/>
    </location>
</feature>
<evidence type="ECO:0000313" key="2">
    <source>
        <dbReference type="EMBL" id="PCH42127.1"/>
    </source>
</evidence>